<sequence length="134" mass="15285">MNKKYRVFLFSPLAAIAIFYLIGAADISYIFNVPMIMTPIQVGMPMQMWQATGKPIKKMEKTGSPFFSKANPEHSNKLNLQSYITCVECQNLPTAYRPVLFYYGSFIKTILFAGKIYSKHFSSDIPHPPQNHLI</sequence>
<reference evidence="1 2" key="1">
    <citation type="journal article" date="2019" name="ISME J.">
        <title>Insights into ecological role of a new deltaproteobacterial order Candidatus Acidulodesulfobacterales by metagenomics and metatranscriptomics.</title>
        <authorList>
            <person name="Tan S."/>
            <person name="Liu J."/>
            <person name="Fang Y."/>
            <person name="Hedlund B.P."/>
            <person name="Lian Z.H."/>
            <person name="Huang L.Y."/>
            <person name="Li J.T."/>
            <person name="Huang L.N."/>
            <person name="Li W.J."/>
            <person name="Jiang H.C."/>
            <person name="Dong H.L."/>
            <person name="Shu W.S."/>
        </authorList>
    </citation>
    <scope>NUCLEOTIDE SEQUENCE [LARGE SCALE GENOMIC DNA]</scope>
    <source>
        <strain evidence="1">AP1</strain>
    </source>
</reference>
<dbReference type="Proteomes" id="UP000319296">
    <property type="component" value="Unassembled WGS sequence"/>
</dbReference>
<organism evidence="1 2">
    <name type="scientific">Candidatus Acididesulfobacter diazotrophicus</name>
    <dbReference type="NCBI Taxonomy" id="2597226"/>
    <lineage>
        <taxon>Bacteria</taxon>
        <taxon>Deltaproteobacteria</taxon>
        <taxon>Candidatus Acidulodesulfobacterales</taxon>
        <taxon>Candidatus Acididesulfobacter</taxon>
    </lineage>
</organism>
<comment type="caution">
    <text evidence="1">The sequence shown here is derived from an EMBL/GenBank/DDBJ whole genome shotgun (WGS) entry which is preliminary data.</text>
</comment>
<name>A0A519BLL9_9DELT</name>
<protein>
    <submittedName>
        <fullName evidence="1">Uncharacterized protein</fullName>
    </submittedName>
</protein>
<dbReference type="EMBL" id="SGBB01000013">
    <property type="protein sequence ID" value="RZD18164.1"/>
    <property type="molecule type" value="Genomic_DNA"/>
</dbReference>
<gene>
    <name evidence="1" type="ORF">EVG15_07485</name>
</gene>
<evidence type="ECO:0000313" key="2">
    <source>
        <dbReference type="Proteomes" id="UP000319296"/>
    </source>
</evidence>
<proteinExistence type="predicted"/>
<dbReference type="AlphaFoldDB" id="A0A519BLL9"/>
<evidence type="ECO:0000313" key="1">
    <source>
        <dbReference type="EMBL" id="RZD18164.1"/>
    </source>
</evidence>
<accession>A0A519BLL9</accession>